<reference evidence="1 2" key="1">
    <citation type="submission" date="2018-11" db="EMBL/GenBank/DDBJ databases">
        <title>Sequencing the genomes of 1000 actinobacteria strains.</title>
        <authorList>
            <person name="Klenk H.-P."/>
        </authorList>
    </citation>
    <scope>NUCLEOTIDE SEQUENCE [LARGE SCALE GENOMIC DNA]</scope>
    <source>
        <strain evidence="1 2">DSM 44781</strain>
    </source>
</reference>
<evidence type="ECO:0000313" key="1">
    <source>
        <dbReference type="EMBL" id="RPE36282.1"/>
    </source>
</evidence>
<dbReference type="RefSeq" id="WP_123819362.1">
    <property type="nucleotide sequence ID" value="NZ_RKQG01000001.1"/>
</dbReference>
<comment type="caution">
    <text evidence="1">The sequence shown here is derived from an EMBL/GenBank/DDBJ whole genome shotgun (WGS) entry which is preliminary data.</text>
</comment>
<proteinExistence type="predicted"/>
<evidence type="ECO:0000313" key="2">
    <source>
        <dbReference type="Proteomes" id="UP000266906"/>
    </source>
</evidence>
<accession>A0A3N4RS93</accession>
<sequence length="91" mass="10192">MDHNDTHAGRAQWIGDALHKLTGHRPLVERVPGGGYRVTLHVVEHPDAATTVAVLRVLGRGDRFGYRDRRSRERLWVEVDPPSPSRPPSPS</sequence>
<organism evidence="1 2">
    <name type="scientific">Kitasatospora cineracea</name>
    <dbReference type="NCBI Taxonomy" id="88074"/>
    <lineage>
        <taxon>Bacteria</taxon>
        <taxon>Bacillati</taxon>
        <taxon>Actinomycetota</taxon>
        <taxon>Actinomycetes</taxon>
        <taxon>Kitasatosporales</taxon>
        <taxon>Streptomycetaceae</taxon>
        <taxon>Kitasatospora</taxon>
    </lineage>
</organism>
<dbReference type="EMBL" id="RKQG01000001">
    <property type="protein sequence ID" value="RPE36282.1"/>
    <property type="molecule type" value="Genomic_DNA"/>
</dbReference>
<name>A0A3N4RS93_9ACTN</name>
<gene>
    <name evidence="1" type="ORF">EDD38_4651</name>
</gene>
<keyword evidence="2" id="KW-1185">Reference proteome</keyword>
<protein>
    <submittedName>
        <fullName evidence="1">Uncharacterized protein</fullName>
    </submittedName>
</protein>
<dbReference type="AlphaFoldDB" id="A0A3N4RS93"/>
<dbReference type="Proteomes" id="UP000266906">
    <property type="component" value="Unassembled WGS sequence"/>
</dbReference>